<sequence length="72" mass="8055">MSIVILPISPSHMNKIFNKVPNQNVLKYKDHKLQTPLNSANASLSSALTNSYLPSSIFLKVLTILREAKTQF</sequence>
<reference evidence="1 2" key="1">
    <citation type="journal article" date="2018" name="Sci. Rep.">
        <title>Genomic signatures of local adaptation to the degree of environmental predictability in rotifers.</title>
        <authorList>
            <person name="Franch-Gras L."/>
            <person name="Hahn C."/>
            <person name="Garcia-Roger E.M."/>
            <person name="Carmona M.J."/>
            <person name="Serra M."/>
            <person name="Gomez A."/>
        </authorList>
    </citation>
    <scope>NUCLEOTIDE SEQUENCE [LARGE SCALE GENOMIC DNA]</scope>
    <source>
        <strain evidence="1">HYR1</strain>
    </source>
</reference>
<proteinExistence type="predicted"/>
<name>A0A3M7T6P2_BRAPC</name>
<gene>
    <name evidence="1" type="ORF">BpHYR1_019800</name>
</gene>
<comment type="caution">
    <text evidence="1">The sequence shown here is derived from an EMBL/GenBank/DDBJ whole genome shotgun (WGS) entry which is preliminary data.</text>
</comment>
<protein>
    <submittedName>
        <fullName evidence="1">Uncharacterized protein</fullName>
    </submittedName>
</protein>
<organism evidence="1 2">
    <name type="scientific">Brachionus plicatilis</name>
    <name type="common">Marine rotifer</name>
    <name type="synonym">Brachionus muelleri</name>
    <dbReference type="NCBI Taxonomy" id="10195"/>
    <lineage>
        <taxon>Eukaryota</taxon>
        <taxon>Metazoa</taxon>
        <taxon>Spiralia</taxon>
        <taxon>Gnathifera</taxon>
        <taxon>Rotifera</taxon>
        <taxon>Eurotatoria</taxon>
        <taxon>Monogononta</taxon>
        <taxon>Pseudotrocha</taxon>
        <taxon>Ploima</taxon>
        <taxon>Brachionidae</taxon>
        <taxon>Brachionus</taxon>
    </lineage>
</organism>
<accession>A0A3M7T6P2</accession>
<keyword evidence="2" id="KW-1185">Reference proteome</keyword>
<evidence type="ECO:0000313" key="1">
    <source>
        <dbReference type="EMBL" id="RNA43577.1"/>
    </source>
</evidence>
<dbReference type="Proteomes" id="UP000276133">
    <property type="component" value="Unassembled WGS sequence"/>
</dbReference>
<evidence type="ECO:0000313" key="2">
    <source>
        <dbReference type="Proteomes" id="UP000276133"/>
    </source>
</evidence>
<dbReference type="AlphaFoldDB" id="A0A3M7T6P2"/>
<dbReference type="EMBL" id="REGN01000211">
    <property type="protein sequence ID" value="RNA43577.1"/>
    <property type="molecule type" value="Genomic_DNA"/>
</dbReference>